<organism evidence="1 2">
    <name type="scientific">Ambispora gerdemannii</name>
    <dbReference type="NCBI Taxonomy" id="144530"/>
    <lineage>
        <taxon>Eukaryota</taxon>
        <taxon>Fungi</taxon>
        <taxon>Fungi incertae sedis</taxon>
        <taxon>Mucoromycota</taxon>
        <taxon>Glomeromycotina</taxon>
        <taxon>Glomeromycetes</taxon>
        <taxon>Archaeosporales</taxon>
        <taxon>Ambisporaceae</taxon>
        <taxon>Ambispora</taxon>
    </lineage>
</organism>
<dbReference type="AlphaFoldDB" id="A0A9N9C2N3"/>
<evidence type="ECO:0000313" key="1">
    <source>
        <dbReference type="EMBL" id="CAG8586936.1"/>
    </source>
</evidence>
<reference evidence="1" key="1">
    <citation type="submission" date="2021-06" db="EMBL/GenBank/DDBJ databases">
        <authorList>
            <person name="Kallberg Y."/>
            <person name="Tangrot J."/>
            <person name="Rosling A."/>
        </authorList>
    </citation>
    <scope>NUCLEOTIDE SEQUENCE</scope>
    <source>
        <strain evidence="1">MT106</strain>
    </source>
</reference>
<protein>
    <submittedName>
        <fullName evidence="1">3158_t:CDS:1</fullName>
    </submittedName>
</protein>
<dbReference type="EMBL" id="CAJVPL010001773">
    <property type="protein sequence ID" value="CAG8586936.1"/>
    <property type="molecule type" value="Genomic_DNA"/>
</dbReference>
<dbReference type="Proteomes" id="UP000789831">
    <property type="component" value="Unassembled WGS sequence"/>
</dbReference>
<keyword evidence="2" id="KW-1185">Reference proteome</keyword>
<proteinExistence type="predicted"/>
<evidence type="ECO:0000313" key="2">
    <source>
        <dbReference type="Proteomes" id="UP000789831"/>
    </source>
</evidence>
<gene>
    <name evidence="1" type="ORF">AGERDE_LOCUS8415</name>
</gene>
<comment type="caution">
    <text evidence="1">The sequence shown here is derived from an EMBL/GenBank/DDBJ whole genome shotgun (WGS) entry which is preliminary data.</text>
</comment>
<sequence>MNNLSIADDSADAMGLYGINFYIIVSDPQMQKNLSALTMTFTALDPAIQAAARSIFTIPPIEGAPERIGSTLTSQQQSSPSQ</sequence>
<accession>A0A9N9C2N3</accession>
<name>A0A9N9C2N3_9GLOM</name>